<organism evidence="14 15">
    <name type="scientific">Ceraceosorus guamensis</name>
    <dbReference type="NCBI Taxonomy" id="1522189"/>
    <lineage>
        <taxon>Eukaryota</taxon>
        <taxon>Fungi</taxon>
        <taxon>Dikarya</taxon>
        <taxon>Basidiomycota</taxon>
        <taxon>Ustilaginomycotina</taxon>
        <taxon>Exobasidiomycetes</taxon>
        <taxon>Ceraceosorales</taxon>
        <taxon>Ceraceosoraceae</taxon>
        <taxon>Ceraceosorus</taxon>
    </lineage>
</organism>
<dbReference type="CDD" id="cd03275">
    <property type="entry name" value="ABC_SMC1_euk"/>
    <property type="match status" value="1"/>
</dbReference>
<dbReference type="GO" id="GO:0003677">
    <property type="term" value="F:DNA binding"/>
    <property type="evidence" value="ECO:0007669"/>
    <property type="project" value="TreeGrafter"/>
</dbReference>
<keyword evidence="4" id="KW-0158">Chromosome</keyword>
<dbReference type="STRING" id="1522189.A0A316W234"/>
<dbReference type="InterPro" id="IPR028468">
    <property type="entry name" value="Smc1_ABC"/>
</dbReference>
<dbReference type="InterPro" id="IPR003395">
    <property type="entry name" value="RecF/RecN/SMC_N"/>
</dbReference>
<dbReference type="Proteomes" id="UP000245783">
    <property type="component" value="Unassembled WGS sequence"/>
</dbReference>
<dbReference type="OrthoDB" id="5575062at2759"/>
<dbReference type="GeneID" id="37034139"/>
<dbReference type="Gene3D" id="1.20.1060.20">
    <property type="match status" value="1"/>
</dbReference>
<feature type="compositionally biased region" description="Acidic residues" evidence="12">
    <location>
        <begin position="74"/>
        <end position="91"/>
    </location>
</feature>
<dbReference type="Pfam" id="PF06470">
    <property type="entry name" value="SMC_hinge"/>
    <property type="match status" value="1"/>
</dbReference>
<keyword evidence="8 10" id="KW-0539">Nucleus</keyword>
<dbReference type="AlphaFoldDB" id="A0A316W234"/>
<dbReference type="InParanoid" id="A0A316W234"/>
<feature type="region of interest" description="Disordered" evidence="12">
    <location>
        <begin position="74"/>
        <end position="99"/>
    </location>
</feature>
<dbReference type="SUPFAM" id="SSF52540">
    <property type="entry name" value="P-loop containing nucleoside triphosphate hydrolases"/>
    <property type="match status" value="1"/>
</dbReference>
<dbReference type="Gene3D" id="3.40.50.300">
    <property type="entry name" value="P-loop containing nucleotide triphosphate hydrolases"/>
    <property type="match status" value="2"/>
</dbReference>
<protein>
    <recommendedName>
        <fullName evidence="10">Structural maintenance of chromosomes protein</fullName>
    </recommendedName>
</protein>
<name>A0A316W234_9BASI</name>
<evidence type="ECO:0000256" key="2">
    <source>
        <dbReference type="ARBA" id="ARBA00004286"/>
    </source>
</evidence>
<keyword evidence="7 11" id="KW-0175">Coiled coil</keyword>
<keyword evidence="9" id="KW-0131">Cell cycle</keyword>
<gene>
    <name evidence="14" type="ORF">IE81DRAFT_303221</name>
</gene>
<evidence type="ECO:0000256" key="1">
    <source>
        <dbReference type="ARBA" id="ARBA00004123"/>
    </source>
</evidence>
<dbReference type="InterPro" id="IPR036277">
    <property type="entry name" value="SMC_hinge_sf"/>
</dbReference>
<feature type="region of interest" description="Disordered" evidence="12">
    <location>
        <begin position="436"/>
        <end position="463"/>
    </location>
</feature>
<dbReference type="EMBL" id="KZ819388">
    <property type="protein sequence ID" value="PWN41735.1"/>
    <property type="molecule type" value="Genomic_DNA"/>
</dbReference>
<dbReference type="PIRSF" id="PIRSF005719">
    <property type="entry name" value="SMC"/>
    <property type="match status" value="1"/>
</dbReference>
<feature type="compositionally biased region" description="Basic and acidic residues" evidence="12">
    <location>
        <begin position="358"/>
        <end position="379"/>
    </location>
</feature>
<feature type="coiled-coil region" evidence="11">
    <location>
        <begin position="1034"/>
        <end position="1075"/>
    </location>
</feature>
<dbReference type="Gene3D" id="3.30.70.1620">
    <property type="match status" value="1"/>
</dbReference>
<evidence type="ECO:0000313" key="15">
    <source>
        <dbReference type="Proteomes" id="UP000245783"/>
    </source>
</evidence>
<dbReference type="FunCoup" id="A0A316W234">
    <property type="interactions" value="498"/>
</dbReference>
<feature type="domain" description="SMC hinge" evidence="13">
    <location>
        <begin position="530"/>
        <end position="646"/>
    </location>
</feature>
<evidence type="ECO:0000256" key="10">
    <source>
        <dbReference type="PIRNR" id="PIRNR005719"/>
    </source>
</evidence>
<evidence type="ECO:0000256" key="12">
    <source>
        <dbReference type="SAM" id="MobiDB-lite"/>
    </source>
</evidence>
<evidence type="ECO:0000256" key="3">
    <source>
        <dbReference type="ARBA" id="ARBA00005597"/>
    </source>
</evidence>
<dbReference type="InterPro" id="IPR024704">
    <property type="entry name" value="SMC"/>
</dbReference>
<evidence type="ECO:0000256" key="7">
    <source>
        <dbReference type="ARBA" id="ARBA00023054"/>
    </source>
</evidence>
<evidence type="ECO:0000256" key="9">
    <source>
        <dbReference type="ARBA" id="ARBA00023306"/>
    </source>
</evidence>
<proteinExistence type="inferred from homology"/>
<dbReference type="SUPFAM" id="SSF75553">
    <property type="entry name" value="Smc hinge domain"/>
    <property type="match status" value="1"/>
</dbReference>
<dbReference type="GO" id="GO:0005524">
    <property type="term" value="F:ATP binding"/>
    <property type="evidence" value="ECO:0007669"/>
    <property type="project" value="InterPro"/>
</dbReference>
<dbReference type="PANTHER" id="PTHR18937">
    <property type="entry name" value="STRUCTURAL MAINTENANCE OF CHROMOSOMES SMC FAMILY MEMBER"/>
    <property type="match status" value="1"/>
</dbReference>
<dbReference type="GO" id="GO:0007062">
    <property type="term" value="P:sister chromatid cohesion"/>
    <property type="evidence" value="ECO:0007669"/>
    <property type="project" value="InterPro"/>
</dbReference>
<feature type="coiled-coil region" evidence="11">
    <location>
        <begin position="815"/>
        <end position="915"/>
    </location>
</feature>
<keyword evidence="5" id="KW-0132">Cell division</keyword>
<comment type="similarity">
    <text evidence="3">Belongs to the SMC family. SMC1 subfamily.</text>
</comment>
<reference evidence="14 15" key="1">
    <citation type="journal article" date="2018" name="Mol. Biol. Evol.">
        <title>Broad Genomic Sampling Reveals a Smut Pathogenic Ancestry of the Fungal Clade Ustilaginomycotina.</title>
        <authorList>
            <person name="Kijpornyongpan T."/>
            <person name="Mondo S.J."/>
            <person name="Barry K."/>
            <person name="Sandor L."/>
            <person name="Lee J."/>
            <person name="Lipzen A."/>
            <person name="Pangilinan J."/>
            <person name="LaButti K."/>
            <person name="Hainaut M."/>
            <person name="Henrissat B."/>
            <person name="Grigoriev I.V."/>
            <person name="Spatafora J.W."/>
            <person name="Aime M.C."/>
        </authorList>
    </citation>
    <scope>NUCLEOTIDE SEQUENCE [LARGE SCALE GENOMIC DNA]</scope>
    <source>
        <strain evidence="14 15">MCA 4658</strain>
    </source>
</reference>
<evidence type="ECO:0000313" key="14">
    <source>
        <dbReference type="EMBL" id="PWN41735.1"/>
    </source>
</evidence>
<dbReference type="PANTHER" id="PTHR18937:SF12">
    <property type="entry name" value="STRUCTURAL MAINTENANCE OF CHROMOSOMES PROTEIN"/>
    <property type="match status" value="1"/>
</dbReference>
<evidence type="ECO:0000256" key="6">
    <source>
        <dbReference type="ARBA" id="ARBA00022776"/>
    </source>
</evidence>
<sequence>MPLIQLEVENFKSYRGKQIIGPFNSFTAIIGPNGSGKSNLMDAVSFVLGVKSAQLRSSQLKDLIYRGRKMAREEGDEEADALGSDEEDEGEGTAGKASVSAVYRDRQGAEWRFTRNITSSGASEYRVNNKVHSWNSYNDRLRSFNILVKAKNFLVFQGDVEAVAQQGPKELSRLIDQISGSLEYKEAYEAAKAAQDRAIEQSTYSFNKRRGINGELKTYREQKSEAEKWERLQSERDAHILQHILWRLYHIEEELEQTSSTIDSESSKLPHLRKQVRDEETHVEQARKEVAQLDKDIVKQESSLRKRERELEALQPSIGAIDEKIAHSNRRRTNAEELCVSVERDVERLTARIAKLRRDHESAKEAADEAAEEQRRAAQERGQALSGQELAEYHELKAQANLRATAERQQLETLSRDIRANKATADELDEKLKALQRAKEKQETTSESQKERKQALEGRARQVEKSLKEARNELTRVQKQRADIVKREDELNKTLHDCINKLLQAGSDARETEREMRMKETYAALARMFPGVHGRLADLCKPVQRKYDTAISTVLGRNNDALIVDNEKTAIDCIEYLRSQRAGQATFIPLDTIQVKPINDRLRNIASGARLAVDVLQFDAAVERAMHFACGNAVVCDSMPIARFVCYEKKVEVKAVTLDGTLIHKSGNITGGVTAGERTHRWEEREVDGLSRQRDQCLAELKELGKQRYELSQDDDLRASLQRSEADLSTLRDELTEVNSRLDGARDELKIINSQIKDTTGRFNKARTAQQDAENRAIGLMNTVEGADDAVFGAFCQRIGVPNIRAYEARQLRVLEQQSQARLEYEEQMKRLDHQIRFEERQLGDAEERLELNRRVITKEAERLQARQAEKEELEAQIQELQERIEQVNERLAELREQQQQRLKALSEAKKAEILANKTLGAKVTEISRCNDVIEKLSAERSSIYRRCRLEEIDLPLKQGSLSSIPLEDNPDLAPMDIDEDVTQRAIEAADYGIEVDFTDLDDEEKSDGGEDMAKELQGRIDDVIAQIEQMQPNMKAIERLDDAEAKLKETEKEFARSRNDAQKARDEFNRIKKKRCDLFNAAFSHISERIDSTYKELTKGKASPMGGVAYLSLEDSDEPYLSGVRYHIMPPMKRFRDMSDLSGGEKTIGALALLFAISTFRAPPLWILDEVDAALDSTNVSRVANYLRSHASDQTQFIVISLKASMYERASSLCGIYRQQDVNSSRSLTLDLDAYA</sequence>
<keyword evidence="6" id="KW-0498">Mitosis</keyword>
<dbReference type="InterPro" id="IPR027417">
    <property type="entry name" value="P-loop_NTPase"/>
</dbReference>
<keyword evidence="15" id="KW-1185">Reference proteome</keyword>
<dbReference type="GO" id="GO:0008278">
    <property type="term" value="C:cohesin complex"/>
    <property type="evidence" value="ECO:0007669"/>
    <property type="project" value="InterPro"/>
</dbReference>
<evidence type="ECO:0000256" key="11">
    <source>
        <dbReference type="SAM" id="Coils"/>
    </source>
</evidence>
<feature type="region of interest" description="Disordered" evidence="12">
    <location>
        <begin position="358"/>
        <end position="384"/>
    </location>
</feature>
<evidence type="ECO:0000259" key="13">
    <source>
        <dbReference type="SMART" id="SM00968"/>
    </source>
</evidence>
<dbReference type="GO" id="GO:0016887">
    <property type="term" value="F:ATP hydrolysis activity"/>
    <property type="evidence" value="ECO:0007669"/>
    <property type="project" value="InterPro"/>
</dbReference>
<dbReference type="Gene3D" id="1.10.287.1490">
    <property type="match status" value="1"/>
</dbReference>
<evidence type="ECO:0000256" key="4">
    <source>
        <dbReference type="ARBA" id="ARBA00022454"/>
    </source>
</evidence>
<dbReference type="Pfam" id="PF02463">
    <property type="entry name" value="SMC_N"/>
    <property type="match status" value="1"/>
</dbReference>
<dbReference type="RefSeq" id="XP_025368895.1">
    <property type="nucleotide sequence ID" value="XM_025512269.1"/>
</dbReference>
<dbReference type="InterPro" id="IPR010935">
    <property type="entry name" value="SMC_hinge"/>
</dbReference>
<comment type="subcellular location">
    <subcellularLocation>
        <location evidence="2">Chromosome</location>
    </subcellularLocation>
    <subcellularLocation>
        <location evidence="1 10">Nucleus</location>
    </subcellularLocation>
</comment>
<feature type="coiled-coil region" evidence="11">
    <location>
        <begin position="687"/>
        <end position="755"/>
    </location>
</feature>
<evidence type="ECO:0000256" key="5">
    <source>
        <dbReference type="ARBA" id="ARBA00022618"/>
    </source>
</evidence>
<dbReference type="GO" id="GO:0005634">
    <property type="term" value="C:nucleus"/>
    <property type="evidence" value="ECO:0007669"/>
    <property type="project" value="UniProtKB-SubCell"/>
</dbReference>
<dbReference type="GO" id="GO:0051301">
    <property type="term" value="P:cell division"/>
    <property type="evidence" value="ECO:0007669"/>
    <property type="project" value="UniProtKB-KW"/>
</dbReference>
<evidence type="ECO:0000256" key="8">
    <source>
        <dbReference type="ARBA" id="ARBA00023242"/>
    </source>
</evidence>
<dbReference type="SMART" id="SM00968">
    <property type="entry name" value="SMC_hinge"/>
    <property type="match status" value="1"/>
</dbReference>
<accession>A0A316W234</accession>